<dbReference type="PROSITE" id="PS51007">
    <property type="entry name" value="CYTC"/>
    <property type="match status" value="1"/>
</dbReference>
<keyword evidence="2 8" id="KW-0853">WD repeat</keyword>
<evidence type="ECO:0000256" key="8">
    <source>
        <dbReference type="PROSITE-ProRule" id="PRU00221"/>
    </source>
</evidence>
<gene>
    <name evidence="12" type="ORF">SAMN04488003_104161</name>
</gene>
<name>A0A1H8B690_9RHOB</name>
<dbReference type="GO" id="GO:0046872">
    <property type="term" value="F:metal ion binding"/>
    <property type="evidence" value="ECO:0007669"/>
    <property type="project" value="UniProtKB-KW"/>
</dbReference>
<feature type="domain" description="Cytochrome c" evidence="11">
    <location>
        <begin position="309"/>
        <end position="410"/>
    </location>
</feature>
<evidence type="ECO:0000256" key="10">
    <source>
        <dbReference type="SAM" id="SignalP"/>
    </source>
</evidence>
<keyword evidence="7 9" id="KW-0408">Iron</keyword>
<keyword evidence="5" id="KW-0677">Repeat</keyword>
<accession>A0A1H8B690</accession>
<dbReference type="InterPro" id="IPR002327">
    <property type="entry name" value="Cyt_c_1A/1B"/>
</dbReference>
<evidence type="ECO:0000259" key="11">
    <source>
        <dbReference type="PROSITE" id="PS51007"/>
    </source>
</evidence>
<reference evidence="12 13" key="1">
    <citation type="submission" date="2016-10" db="EMBL/GenBank/DDBJ databases">
        <authorList>
            <person name="de Groot N.N."/>
        </authorList>
    </citation>
    <scope>NUCLEOTIDE SEQUENCE [LARGE SCALE GENOMIC DNA]</scope>
    <source>
        <strain evidence="12 13">DSM 16213</strain>
    </source>
</reference>
<dbReference type="GO" id="GO:0009055">
    <property type="term" value="F:electron transfer activity"/>
    <property type="evidence" value="ECO:0007669"/>
    <property type="project" value="InterPro"/>
</dbReference>
<dbReference type="Pfam" id="PF00400">
    <property type="entry name" value="WD40"/>
    <property type="match status" value="3"/>
</dbReference>
<keyword evidence="4 9" id="KW-0479">Metal-binding</keyword>
<dbReference type="SUPFAM" id="SSF46626">
    <property type="entry name" value="Cytochrome c"/>
    <property type="match status" value="1"/>
</dbReference>
<keyword evidence="10" id="KW-0732">Signal</keyword>
<dbReference type="InterPro" id="IPR036909">
    <property type="entry name" value="Cyt_c-like_dom_sf"/>
</dbReference>
<dbReference type="SMART" id="SM00320">
    <property type="entry name" value="WD40"/>
    <property type="match status" value="5"/>
</dbReference>
<dbReference type="Gene3D" id="1.10.760.10">
    <property type="entry name" value="Cytochrome c-like domain"/>
    <property type="match status" value="1"/>
</dbReference>
<evidence type="ECO:0000256" key="7">
    <source>
        <dbReference type="ARBA" id="ARBA00023004"/>
    </source>
</evidence>
<dbReference type="Pfam" id="PF00034">
    <property type="entry name" value="Cytochrom_C"/>
    <property type="match status" value="1"/>
</dbReference>
<dbReference type="PANTHER" id="PTHR22847:SF637">
    <property type="entry name" value="WD REPEAT DOMAIN 5B"/>
    <property type="match status" value="1"/>
</dbReference>
<protein>
    <submittedName>
        <fullName evidence="12">WD-40 repeat-containing protein</fullName>
    </submittedName>
</protein>
<evidence type="ECO:0000256" key="5">
    <source>
        <dbReference type="ARBA" id="ARBA00022737"/>
    </source>
</evidence>
<dbReference type="Gene3D" id="2.130.10.10">
    <property type="entry name" value="YVTN repeat-like/Quinoprotein amine dehydrogenase"/>
    <property type="match status" value="2"/>
</dbReference>
<dbReference type="OrthoDB" id="9805828at2"/>
<evidence type="ECO:0000256" key="6">
    <source>
        <dbReference type="ARBA" id="ARBA00022982"/>
    </source>
</evidence>
<feature type="signal peptide" evidence="10">
    <location>
        <begin position="1"/>
        <end position="20"/>
    </location>
</feature>
<dbReference type="STRING" id="245187.SAMN04488003_104161"/>
<evidence type="ECO:0000256" key="2">
    <source>
        <dbReference type="ARBA" id="ARBA00022574"/>
    </source>
</evidence>
<dbReference type="PROSITE" id="PS50082">
    <property type="entry name" value="WD_REPEATS_2"/>
    <property type="match status" value="2"/>
</dbReference>
<dbReference type="AlphaFoldDB" id="A0A1H8B690"/>
<dbReference type="RefSeq" id="WP_089899642.1">
    <property type="nucleotide sequence ID" value="NZ_FOCI01000004.1"/>
</dbReference>
<keyword evidence="3 9" id="KW-0349">Heme</keyword>
<evidence type="ECO:0000313" key="13">
    <source>
        <dbReference type="Proteomes" id="UP000199585"/>
    </source>
</evidence>
<keyword evidence="1" id="KW-0813">Transport</keyword>
<dbReference type="SUPFAM" id="SSF50978">
    <property type="entry name" value="WD40 repeat-like"/>
    <property type="match status" value="1"/>
</dbReference>
<feature type="repeat" description="WD" evidence="8">
    <location>
        <begin position="63"/>
        <end position="92"/>
    </location>
</feature>
<feature type="repeat" description="WD" evidence="8">
    <location>
        <begin position="23"/>
        <end position="62"/>
    </location>
</feature>
<dbReference type="GO" id="GO:0020037">
    <property type="term" value="F:heme binding"/>
    <property type="evidence" value="ECO:0007669"/>
    <property type="project" value="InterPro"/>
</dbReference>
<evidence type="ECO:0000256" key="1">
    <source>
        <dbReference type="ARBA" id="ARBA00022448"/>
    </source>
</evidence>
<keyword evidence="6" id="KW-0249">Electron transport</keyword>
<dbReference type="EMBL" id="FOCI01000004">
    <property type="protein sequence ID" value="SEM77809.1"/>
    <property type="molecule type" value="Genomic_DNA"/>
</dbReference>
<feature type="chain" id="PRO_5011611131" evidence="10">
    <location>
        <begin position="21"/>
        <end position="411"/>
    </location>
</feature>
<evidence type="ECO:0000256" key="4">
    <source>
        <dbReference type="ARBA" id="ARBA00022723"/>
    </source>
</evidence>
<evidence type="ECO:0000256" key="9">
    <source>
        <dbReference type="PROSITE-ProRule" id="PRU00433"/>
    </source>
</evidence>
<evidence type="ECO:0000313" key="12">
    <source>
        <dbReference type="EMBL" id="SEM77809.1"/>
    </source>
</evidence>
<dbReference type="InterPro" id="IPR015943">
    <property type="entry name" value="WD40/YVTN_repeat-like_dom_sf"/>
</dbReference>
<dbReference type="PRINTS" id="PR00604">
    <property type="entry name" value="CYTCHRMECIAB"/>
</dbReference>
<dbReference type="InterPro" id="IPR009056">
    <property type="entry name" value="Cyt_c-like_dom"/>
</dbReference>
<proteinExistence type="predicted"/>
<keyword evidence="13" id="KW-1185">Reference proteome</keyword>
<dbReference type="InterPro" id="IPR001680">
    <property type="entry name" value="WD40_rpt"/>
</dbReference>
<dbReference type="Proteomes" id="UP000199585">
    <property type="component" value="Unassembled WGS sequence"/>
</dbReference>
<evidence type="ECO:0000256" key="3">
    <source>
        <dbReference type="ARBA" id="ARBA00022617"/>
    </source>
</evidence>
<organism evidence="12 13">
    <name type="scientific">Loktanella fryxellensis</name>
    <dbReference type="NCBI Taxonomy" id="245187"/>
    <lineage>
        <taxon>Bacteria</taxon>
        <taxon>Pseudomonadati</taxon>
        <taxon>Pseudomonadota</taxon>
        <taxon>Alphaproteobacteria</taxon>
        <taxon>Rhodobacterales</taxon>
        <taxon>Roseobacteraceae</taxon>
        <taxon>Loktanella</taxon>
    </lineage>
</organism>
<sequence length="411" mass="42393">MASWPVAVFAMMMAATPLQAQHTSGHAGPVSALAVGPDRLVSGGFDGRAIQWDADGATARRIVRFHDGNVTAVAILSDGFVSAGQDGRVAVWRDGADTPVIQTAAATSPVSVLAVGEAQIFAGFFDGWVLRLDRASLTHTTAPAHTGRVSGLSVLPDGDLVSVGADLRLIRWDPKGQPVLRADLPDLPNAMALAGDALAVTFADGALRMFAPDGTELPDRFLSDRPLVAVAGSADHVAAAAIDGTVWLLDLPSLTTRAQITASDGPVWALALSDDALFSAGADGAIRRLSLDDGAPMGAPATALAAAPDDGSRGAEVYRACAVCHALTPDDHDRAGPSLHGIFGRPVASADGYAYSDALRAMEIVWTPETVGALFSVGPDAYTPGSRMPDQRVTDPADRAALLDYIARHGG</sequence>
<dbReference type="InterPro" id="IPR036322">
    <property type="entry name" value="WD40_repeat_dom_sf"/>
</dbReference>
<dbReference type="PANTHER" id="PTHR22847">
    <property type="entry name" value="WD40 REPEAT PROTEIN"/>
    <property type="match status" value="1"/>
</dbReference>